<evidence type="ECO:0000313" key="1">
    <source>
        <dbReference type="EMBL" id="KAF5789965.1"/>
    </source>
</evidence>
<reference evidence="1" key="2">
    <citation type="submission" date="2020-06" db="EMBL/GenBank/DDBJ databases">
        <title>Helianthus annuus Genome sequencing and assembly Release 2.</title>
        <authorList>
            <person name="Gouzy J."/>
            <person name="Langlade N."/>
            <person name="Munos S."/>
        </authorList>
    </citation>
    <scope>NUCLEOTIDE SEQUENCE</scope>
    <source>
        <tissue evidence="1">Leaves</tissue>
    </source>
</reference>
<dbReference type="AlphaFoldDB" id="A0A9K3N7R6"/>
<keyword evidence="1" id="KW-0808">Transferase</keyword>
<comment type="caution">
    <text evidence="1">The sequence shown here is derived from an EMBL/GenBank/DDBJ whole genome shotgun (WGS) entry which is preliminary data.</text>
</comment>
<organism evidence="1 2">
    <name type="scientific">Helianthus annuus</name>
    <name type="common">Common sunflower</name>
    <dbReference type="NCBI Taxonomy" id="4232"/>
    <lineage>
        <taxon>Eukaryota</taxon>
        <taxon>Viridiplantae</taxon>
        <taxon>Streptophyta</taxon>
        <taxon>Embryophyta</taxon>
        <taxon>Tracheophyta</taxon>
        <taxon>Spermatophyta</taxon>
        <taxon>Magnoliopsida</taxon>
        <taxon>eudicotyledons</taxon>
        <taxon>Gunneridae</taxon>
        <taxon>Pentapetalae</taxon>
        <taxon>asterids</taxon>
        <taxon>campanulids</taxon>
        <taxon>Asterales</taxon>
        <taxon>Asteraceae</taxon>
        <taxon>Asteroideae</taxon>
        <taxon>Heliantheae alliance</taxon>
        <taxon>Heliantheae</taxon>
        <taxon>Helianthus</taxon>
    </lineage>
</organism>
<dbReference type="GO" id="GO:0016740">
    <property type="term" value="F:transferase activity"/>
    <property type="evidence" value="ECO:0007669"/>
    <property type="project" value="UniProtKB-KW"/>
</dbReference>
<dbReference type="Proteomes" id="UP000215914">
    <property type="component" value="Unassembled WGS sequence"/>
</dbReference>
<keyword evidence="2" id="KW-1185">Reference proteome</keyword>
<dbReference type="Gramene" id="mRNA:HanXRQr2_Chr09g0377481">
    <property type="protein sequence ID" value="mRNA:HanXRQr2_Chr09g0377481"/>
    <property type="gene ID" value="HanXRQr2_Chr09g0377481"/>
</dbReference>
<reference evidence="1" key="1">
    <citation type="journal article" date="2017" name="Nature">
        <title>The sunflower genome provides insights into oil metabolism, flowering and Asterid evolution.</title>
        <authorList>
            <person name="Badouin H."/>
            <person name="Gouzy J."/>
            <person name="Grassa C.J."/>
            <person name="Murat F."/>
            <person name="Staton S.E."/>
            <person name="Cottret L."/>
            <person name="Lelandais-Briere C."/>
            <person name="Owens G.L."/>
            <person name="Carrere S."/>
            <person name="Mayjonade B."/>
            <person name="Legrand L."/>
            <person name="Gill N."/>
            <person name="Kane N.C."/>
            <person name="Bowers J.E."/>
            <person name="Hubner S."/>
            <person name="Bellec A."/>
            <person name="Berard A."/>
            <person name="Berges H."/>
            <person name="Blanchet N."/>
            <person name="Boniface M.C."/>
            <person name="Brunel D."/>
            <person name="Catrice O."/>
            <person name="Chaidir N."/>
            <person name="Claudel C."/>
            <person name="Donnadieu C."/>
            <person name="Faraut T."/>
            <person name="Fievet G."/>
            <person name="Helmstetter N."/>
            <person name="King M."/>
            <person name="Knapp S.J."/>
            <person name="Lai Z."/>
            <person name="Le Paslier M.C."/>
            <person name="Lippi Y."/>
            <person name="Lorenzon L."/>
            <person name="Mandel J.R."/>
            <person name="Marage G."/>
            <person name="Marchand G."/>
            <person name="Marquand E."/>
            <person name="Bret-Mestries E."/>
            <person name="Morien E."/>
            <person name="Nambeesan S."/>
            <person name="Nguyen T."/>
            <person name="Pegot-Espagnet P."/>
            <person name="Pouilly N."/>
            <person name="Raftis F."/>
            <person name="Sallet E."/>
            <person name="Schiex T."/>
            <person name="Thomas J."/>
            <person name="Vandecasteele C."/>
            <person name="Vares D."/>
            <person name="Vear F."/>
            <person name="Vautrin S."/>
            <person name="Crespi M."/>
            <person name="Mangin B."/>
            <person name="Burke J.M."/>
            <person name="Salse J."/>
            <person name="Munos S."/>
            <person name="Vincourt P."/>
            <person name="Rieseberg L.H."/>
            <person name="Langlade N.B."/>
        </authorList>
    </citation>
    <scope>NUCLEOTIDE SEQUENCE</scope>
    <source>
        <tissue evidence="1">Leaves</tissue>
    </source>
</reference>
<sequence length="67" mass="7203">MASGGMAHPTVEKVNDDAMFVDKLPEEINEMKIKDDKVEKEMEVTVVDGNGTETGHIIVTTIGGRSG</sequence>
<proteinExistence type="predicted"/>
<protein>
    <submittedName>
        <fullName evidence="1">Uncharacterized protein</fullName>
    </submittedName>
</protein>
<accession>A0A9K3N7R6</accession>
<name>A0A9K3N7R6_HELAN</name>
<gene>
    <name evidence="1" type="ORF">HanXRQr2_Chr09g0377481</name>
</gene>
<dbReference type="EMBL" id="MNCJ02000324">
    <property type="protein sequence ID" value="KAF5789965.1"/>
    <property type="molecule type" value="Genomic_DNA"/>
</dbReference>
<evidence type="ECO:0000313" key="2">
    <source>
        <dbReference type="Proteomes" id="UP000215914"/>
    </source>
</evidence>